<dbReference type="InterPro" id="IPR000477">
    <property type="entry name" value="RT_dom"/>
</dbReference>
<feature type="domain" description="Reverse transcriptase" evidence="2">
    <location>
        <begin position="48"/>
        <end position="275"/>
    </location>
</feature>
<dbReference type="InterPro" id="IPR043128">
    <property type="entry name" value="Rev_trsase/Diguanyl_cyclase"/>
</dbReference>
<dbReference type="InterPro" id="IPR043502">
    <property type="entry name" value="DNA/RNA_pol_sf"/>
</dbReference>
<evidence type="ECO:0000313" key="4">
    <source>
        <dbReference type="Proteomes" id="UP000250086"/>
    </source>
</evidence>
<reference evidence="3 4" key="1">
    <citation type="submission" date="2018-06" db="EMBL/GenBank/DDBJ databases">
        <authorList>
            <consortium name="Pathogen Informatics"/>
            <person name="Doyle S."/>
        </authorList>
    </citation>
    <scope>NUCLEOTIDE SEQUENCE [LARGE SCALE GENOMIC DNA]</scope>
    <source>
        <strain evidence="3 4">NCTC13093</strain>
    </source>
</reference>
<comment type="similarity">
    <text evidence="1">Belongs to the bacterial reverse transcriptase family.</text>
</comment>
<name>A0A2X0V7Z9_9GAMM</name>
<organism evidence="3 4">
    <name type="scientific">Anaerobiospirillum thomasii</name>
    <dbReference type="NCBI Taxonomy" id="179995"/>
    <lineage>
        <taxon>Bacteria</taxon>
        <taxon>Pseudomonadati</taxon>
        <taxon>Pseudomonadota</taxon>
        <taxon>Gammaproteobacteria</taxon>
        <taxon>Aeromonadales</taxon>
        <taxon>Succinivibrionaceae</taxon>
        <taxon>Anaerobiospirillum</taxon>
    </lineage>
</organism>
<dbReference type="InterPro" id="IPR013597">
    <property type="entry name" value="Mat_intron_G2"/>
</dbReference>
<dbReference type="AlphaFoldDB" id="A0A2X0V7Z9"/>
<dbReference type="InterPro" id="IPR051083">
    <property type="entry name" value="GrpII_Intron_Splice-Mob/Def"/>
</dbReference>
<dbReference type="PANTHER" id="PTHR34047:SF8">
    <property type="entry name" value="PROTEIN YKFC"/>
    <property type="match status" value="1"/>
</dbReference>
<dbReference type="RefSeq" id="WP_113744640.1">
    <property type="nucleotide sequence ID" value="NZ_UAPV01000001.1"/>
</dbReference>
<dbReference type="InterPro" id="IPR030931">
    <property type="entry name" value="Group_II_RT_mat"/>
</dbReference>
<evidence type="ECO:0000313" key="3">
    <source>
        <dbReference type="EMBL" id="SPT70584.1"/>
    </source>
</evidence>
<sequence length="428" mass="49560">MVTLEQILGYENMLNACKAVIRNKGSAGIDGVKCQDLVKWFYDHPYIVSKSIEDGSFKPSPIKRVYIPKDNGEKRPLGISTTVDRTVQNAIANKLIELYDPKFSDSSFGFRPGRGCHGAVNRVLQYANEGYIYVVDMDLAKFFDTVNHSKLLQVLSNEIKDGRVISLIHRYLRVKIIDGNKAIKNKVGLPQGNNFSPVCANVLLNELDQELEKRGVKFVRYADDCMLFAKSERAARRILESTTRFIEEKLFLKVNLDKTSVGKLGYDTKFLGFGFRNTKDGWTTVLHKKSRKKFVEKMRTILTRRCPKGIEKTRNTYNTFLRGWYQYFKPCISKSTMKTEEQWIRRRIRQILIVAWKRNYTCYKNLLGYTKGKQEERCRMVAFSLLGKWAKAKHSNYILPSKLLHRELGWQSVADLVEGYTVQDQYFV</sequence>
<dbReference type="Gene3D" id="3.30.70.270">
    <property type="match status" value="1"/>
</dbReference>
<evidence type="ECO:0000259" key="2">
    <source>
        <dbReference type="PROSITE" id="PS50878"/>
    </source>
</evidence>
<keyword evidence="4" id="KW-1185">Reference proteome</keyword>
<proteinExistence type="inferred from homology"/>
<dbReference type="Proteomes" id="UP000250086">
    <property type="component" value="Unassembled WGS sequence"/>
</dbReference>
<accession>A0A2X0V7Z9</accession>
<dbReference type="PROSITE" id="PS50878">
    <property type="entry name" value="RT_POL"/>
    <property type="match status" value="1"/>
</dbReference>
<dbReference type="Pfam" id="PF00078">
    <property type="entry name" value="RVT_1"/>
    <property type="match status" value="1"/>
</dbReference>
<protein>
    <submittedName>
        <fullName evidence="3">Group II intron-encoded protein ltrA</fullName>
    </submittedName>
</protein>
<dbReference type="SUPFAM" id="SSF56672">
    <property type="entry name" value="DNA/RNA polymerases"/>
    <property type="match status" value="1"/>
</dbReference>
<gene>
    <name evidence="3" type="primary">ltrA_2</name>
    <name evidence="3" type="ORF">NCTC13093_02000</name>
</gene>
<dbReference type="EMBL" id="UAPV01000001">
    <property type="protein sequence ID" value="SPT70584.1"/>
    <property type="molecule type" value="Genomic_DNA"/>
</dbReference>
<dbReference type="Pfam" id="PF08388">
    <property type="entry name" value="GIIM"/>
    <property type="match status" value="1"/>
</dbReference>
<evidence type="ECO:0000256" key="1">
    <source>
        <dbReference type="ARBA" id="ARBA00034120"/>
    </source>
</evidence>
<dbReference type="CDD" id="cd01651">
    <property type="entry name" value="RT_G2_intron"/>
    <property type="match status" value="1"/>
</dbReference>
<dbReference type="NCBIfam" id="TIGR04416">
    <property type="entry name" value="group_II_RT_mat"/>
    <property type="match status" value="1"/>
</dbReference>
<dbReference type="PANTHER" id="PTHR34047">
    <property type="entry name" value="NUCLEAR INTRON MATURASE 1, MITOCHONDRIAL-RELATED"/>
    <property type="match status" value="1"/>
</dbReference>